<feature type="region of interest" description="Disordered" evidence="1">
    <location>
        <begin position="1"/>
        <end position="20"/>
    </location>
</feature>
<dbReference type="RefSeq" id="XP_022139188.1">
    <property type="nucleotide sequence ID" value="XM_022283496.1"/>
</dbReference>
<evidence type="ECO:0000256" key="1">
    <source>
        <dbReference type="SAM" id="MobiDB-lite"/>
    </source>
</evidence>
<dbReference type="Proteomes" id="UP000504603">
    <property type="component" value="Unplaced"/>
</dbReference>
<dbReference type="PANTHER" id="PTHR33670:SF14">
    <property type="entry name" value="T20H2.15 PROTEIN"/>
    <property type="match status" value="1"/>
</dbReference>
<proteinExistence type="predicted"/>
<sequence length="196" mass="21365">MADPYFLDRPPPAGYNQTRSLPISNNNYNYNLENIAAAAGNNHGGLLRTPPRFFSAPSIIHGHQFHPFIQLQPPPLLPPPILRPHRSLPSQPARSHSLNPKKSKSAKRSEKSFSPAVVDRRAASRTSSTAAAAKRVVKVEELDLSGCLFALSPPPSSLPLPKFCLRPAKLNCNVEAAGVDDGATTADDLRRLLRLR</sequence>
<evidence type="ECO:0000313" key="2">
    <source>
        <dbReference type="Proteomes" id="UP000504603"/>
    </source>
</evidence>
<accession>A0A6J1CF43</accession>
<reference evidence="3" key="1">
    <citation type="submission" date="2025-08" db="UniProtKB">
        <authorList>
            <consortium name="RefSeq"/>
        </authorList>
    </citation>
    <scope>IDENTIFICATION</scope>
    <source>
        <strain evidence="3">OHB3-1</strain>
    </source>
</reference>
<dbReference type="AlphaFoldDB" id="A0A6J1CF43"/>
<dbReference type="PANTHER" id="PTHR33670">
    <property type="entry name" value="SPLICING FACTOR, PROLINE- AND GLUTAMINE-RICH-LIKE"/>
    <property type="match status" value="1"/>
</dbReference>
<name>A0A6J1CF43_MOMCH</name>
<dbReference type="KEGG" id="mcha:111010153"/>
<protein>
    <submittedName>
        <fullName evidence="3">Uncharacterized protein LOC111010153</fullName>
    </submittedName>
</protein>
<feature type="region of interest" description="Disordered" evidence="1">
    <location>
        <begin position="79"/>
        <end position="130"/>
    </location>
</feature>
<dbReference type="GeneID" id="111010153"/>
<organism evidence="2 3">
    <name type="scientific">Momordica charantia</name>
    <name type="common">Bitter gourd</name>
    <name type="synonym">Balsam pear</name>
    <dbReference type="NCBI Taxonomy" id="3673"/>
    <lineage>
        <taxon>Eukaryota</taxon>
        <taxon>Viridiplantae</taxon>
        <taxon>Streptophyta</taxon>
        <taxon>Embryophyta</taxon>
        <taxon>Tracheophyta</taxon>
        <taxon>Spermatophyta</taxon>
        <taxon>Magnoliopsida</taxon>
        <taxon>eudicotyledons</taxon>
        <taxon>Gunneridae</taxon>
        <taxon>Pentapetalae</taxon>
        <taxon>rosids</taxon>
        <taxon>fabids</taxon>
        <taxon>Cucurbitales</taxon>
        <taxon>Cucurbitaceae</taxon>
        <taxon>Momordiceae</taxon>
        <taxon>Momordica</taxon>
    </lineage>
</organism>
<keyword evidence="2" id="KW-1185">Reference proteome</keyword>
<gene>
    <name evidence="3" type="primary">LOC111010153</name>
</gene>
<evidence type="ECO:0000313" key="3">
    <source>
        <dbReference type="RefSeq" id="XP_022139188.1"/>
    </source>
</evidence>